<reference evidence="1 2" key="1">
    <citation type="submission" date="2013-07" db="EMBL/GenBank/DDBJ databases">
        <title>Comparative Genomic and Metabolomic Analysis of Twelve Strains of Pseudoalteromonas luteoviolacea.</title>
        <authorList>
            <person name="Vynne N.G."/>
            <person name="Mansson M."/>
            <person name="Gram L."/>
        </authorList>
    </citation>
    <scope>NUCLEOTIDE SEQUENCE [LARGE SCALE GENOMIC DNA]</scope>
    <source>
        <strain evidence="1 2">H33</strain>
    </source>
</reference>
<dbReference type="EMBL" id="AUXZ01000141">
    <property type="protein sequence ID" value="KZN44608.1"/>
    <property type="molecule type" value="Genomic_DNA"/>
</dbReference>
<evidence type="ECO:0000313" key="1">
    <source>
        <dbReference type="EMBL" id="KZN44608.1"/>
    </source>
</evidence>
<comment type="caution">
    <text evidence="1">The sequence shown here is derived from an EMBL/GenBank/DDBJ whole genome shotgun (WGS) entry which is preliminary data.</text>
</comment>
<accession>A0A166ZS73</accession>
<evidence type="ECO:0000313" key="2">
    <source>
        <dbReference type="Proteomes" id="UP000076503"/>
    </source>
</evidence>
<proteinExistence type="predicted"/>
<dbReference type="Proteomes" id="UP000076503">
    <property type="component" value="Unassembled WGS sequence"/>
</dbReference>
<organism evidence="1 2">
    <name type="scientific">Pseudoalteromonas luteoviolacea H33</name>
    <dbReference type="NCBI Taxonomy" id="1365251"/>
    <lineage>
        <taxon>Bacteria</taxon>
        <taxon>Pseudomonadati</taxon>
        <taxon>Pseudomonadota</taxon>
        <taxon>Gammaproteobacteria</taxon>
        <taxon>Alteromonadales</taxon>
        <taxon>Pseudoalteromonadaceae</taxon>
        <taxon>Pseudoalteromonas</taxon>
    </lineage>
</organism>
<sequence>MTVEQEILYRFDSKVLGSNTMLFSMQQASHLGWWPYMCSSFSRQRFYGQWHHKVRNNRHDNREYQCGMNELVAAYHGC</sequence>
<gene>
    <name evidence="1" type="ORF">N476_06305</name>
</gene>
<dbReference type="AlphaFoldDB" id="A0A166ZS73"/>
<name>A0A166ZS73_9GAMM</name>
<protein>
    <submittedName>
        <fullName evidence="1">Uncharacterized protein</fullName>
    </submittedName>
</protein>
<dbReference type="RefSeq" id="WP_063364434.1">
    <property type="nucleotide sequence ID" value="NZ_AUXZ01000141.1"/>
</dbReference>